<dbReference type="GO" id="GO:0003700">
    <property type="term" value="F:DNA-binding transcription factor activity"/>
    <property type="evidence" value="ECO:0007669"/>
    <property type="project" value="InterPro"/>
</dbReference>
<gene>
    <name evidence="6" type="ORF">SUTMEG_08540</name>
</gene>
<evidence type="ECO:0000259" key="5">
    <source>
        <dbReference type="PROSITE" id="PS50937"/>
    </source>
</evidence>
<evidence type="ECO:0000256" key="1">
    <source>
        <dbReference type="ARBA" id="ARBA00022491"/>
    </source>
</evidence>
<protein>
    <recommendedName>
        <fullName evidence="5">HTH merR-type domain-containing protein</fullName>
    </recommendedName>
</protein>
<evidence type="ECO:0000313" key="6">
    <source>
        <dbReference type="EMBL" id="BBF22963.1"/>
    </source>
</evidence>
<dbReference type="InterPro" id="IPR047057">
    <property type="entry name" value="MerR_fam"/>
</dbReference>
<dbReference type="GO" id="GO:0003677">
    <property type="term" value="F:DNA binding"/>
    <property type="evidence" value="ECO:0007669"/>
    <property type="project" value="UniProtKB-KW"/>
</dbReference>
<dbReference type="InterPro" id="IPR009061">
    <property type="entry name" value="DNA-bd_dom_put_sf"/>
</dbReference>
<evidence type="ECO:0000256" key="3">
    <source>
        <dbReference type="ARBA" id="ARBA00023125"/>
    </source>
</evidence>
<dbReference type="SUPFAM" id="SSF46955">
    <property type="entry name" value="Putative DNA-binding domain"/>
    <property type="match status" value="1"/>
</dbReference>
<organism evidence="6 7">
    <name type="scientific">Sutterella megalosphaeroides</name>
    <dbReference type="NCBI Taxonomy" id="2494234"/>
    <lineage>
        <taxon>Bacteria</taxon>
        <taxon>Pseudomonadati</taxon>
        <taxon>Pseudomonadota</taxon>
        <taxon>Betaproteobacteria</taxon>
        <taxon>Burkholderiales</taxon>
        <taxon>Sutterellaceae</taxon>
        <taxon>Sutterella</taxon>
    </lineage>
</organism>
<name>A0A2Z6I921_9BURK</name>
<keyword evidence="1" id="KW-0678">Repressor</keyword>
<dbReference type="CDD" id="cd00592">
    <property type="entry name" value="HTH_MerR-like"/>
    <property type="match status" value="1"/>
</dbReference>
<dbReference type="AlphaFoldDB" id="A0A2Z6I921"/>
<evidence type="ECO:0000313" key="7">
    <source>
        <dbReference type="Proteomes" id="UP000271003"/>
    </source>
</evidence>
<dbReference type="PROSITE" id="PS50937">
    <property type="entry name" value="HTH_MERR_2"/>
    <property type="match status" value="1"/>
</dbReference>
<keyword evidence="3" id="KW-0238">DNA-binding</keyword>
<evidence type="ECO:0000256" key="4">
    <source>
        <dbReference type="ARBA" id="ARBA00023163"/>
    </source>
</evidence>
<dbReference type="PANTHER" id="PTHR30204:SF69">
    <property type="entry name" value="MERR-FAMILY TRANSCRIPTIONAL REGULATOR"/>
    <property type="match status" value="1"/>
</dbReference>
<dbReference type="RefSeq" id="WP_170143815.1">
    <property type="nucleotide sequence ID" value="NZ_AP018786.1"/>
</dbReference>
<reference evidence="6 7" key="1">
    <citation type="journal article" date="2018" name="Int. J. Syst. Evol. Microbiol.">
        <title>Mesosutterella multiformis gen. nov., sp. nov., a member of the family Sutterellaceae and Sutterella megalosphaeroides sp. nov., isolated from human faeces.</title>
        <authorList>
            <person name="Sakamoto M."/>
            <person name="Ikeyama N."/>
            <person name="Kunihiro T."/>
            <person name="Iino T."/>
            <person name="Yuki M."/>
            <person name="Ohkuma M."/>
        </authorList>
    </citation>
    <scope>NUCLEOTIDE SEQUENCE [LARGE SCALE GENOMIC DNA]</scope>
    <source>
        <strain evidence="6 7">6FBBBH3</strain>
    </source>
</reference>
<sequence length="279" mass="32727">MDHDKRGPKRYRIGDFARGLGVTADFLKHYQESGLLDVHRTPSGYRYYAFEQSARVIDYLRLRNYGVSVREMREYTDCDPERAMALLGERTREMRRTIERLQAIVDEEEALERWFEARRKCPIDWEIREVEPYVFLRHTNDRAFLEDKRIRELLRDWCAWLPVTKSAMLVKLGPCEGADTVHWGFAVPERLLERYGIPRNDAVERLKFGRVFVLHFYGLEDAFEMRAAAEGRHAAHALVRELGFRVAGDGLLINEMRLTDKTGQPRPGLGRFILPVERV</sequence>
<evidence type="ECO:0000256" key="2">
    <source>
        <dbReference type="ARBA" id="ARBA00023015"/>
    </source>
</evidence>
<feature type="domain" description="HTH merR-type" evidence="5">
    <location>
        <begin position="10"/>
        <end position="78"/>
    </location>
</feature>
<keyword evidence="7" id="KW-1185">Reference proteome</keyword>
<keyword evidence="4" id="KW-0804">Transcription</keyword>
<proteinExistence type="predicted"/>
<dbReference type="Pfam" id="PF13411">
    <property type="entry name" value="MerR_1"/>
    <property type="match status" value="1"/>
</dbReference>
<keyword evidence="2" id="KW-0805">Transcription regulation</keyword>
<dbReference type="Gene3D" id="1.10.1660.10">
    <property type="match status" value="1"/>
</dbReference>
<dbReference type="InterPro" id="IPR000551">
    <property type="entry name" value="MerR-type_HTH_dom"/>
</dbReference>
<dbReference type="EMBL" id="AP018786">
    <property type="protein sequence ID" value="BBF22963.1"/>
    <property type="molecule type" value="Genomic_DNA"/>
</dbReference>
<dbReference type="SMART" id="SM00422">
    <property type="entry name" value="HTH_MERR"/>
    <property type="match status" value="1"/>
</dbReference>
<dbReference type="KEGG" id="sutt:SUTMEG_08540"/>
<accession>A0A2Z6I921</accession>
<dbReference type="Proteomes" id="UP000271003">
    <property type="component" value="Chromosome"/>
</dbReference>
<dbReference type="PANTHER" id="PTHR30204">
    <property type="entry name" value="REDOX-CYCLING DRUG-SENSING TRANSCRIPTIONAL ACTIVATOR SOXR"/>
    <property type="match status" value="1"/>
</dbReference>